<name>A1ZPJ2_MICM2</name>
<dbReference type="Gene3D" id="3.90.70.10">
    <property type="entry name" value="Cysteine proteinases"/>
    <property type="match status" value="1"/>
</dbReference>
<dbReference type="NCBIfam" id="TIGR03796">
    <property type="entry name" value="NHLM_micro_ABC1"/>
    <property type="match status" value="1"/>
</dbReference>
<evidence type="ECO:0000256" key="5">
    <source>
        <dbReference type="ARBA" id="ARBA00022741"/>
    </source>
</evidence>
<feature type="domain" description="Peptidase C39" evidence="14">
    <location>
        <begin position="25"/>
        <end position="146"/>
    </location>
</feature>
<dbReference type="PROSITE" id="PS50893">
    <property type="entry name" value="ABC_TRANSPORTER_2"/>
    <property type="match status" value="1"/>
</dbReference>
<dbReference type="PANTHER" id="PTHR24221">
    <property type="entry name" value="ATP-BINDING CASSETTE SUB-FAMILY B"/>
    <property type="match status" value="1"/>
</dbReference>
<dbReference type="SUPFAM" id="SSF52540">
    <property type="entry name" value="P-loop containing nucleoside triphosphate hydrolases"/>
    <property type="match status" value="1"/>
</dbReference>
<evidence type="ECO:0000313" key="15">
    <source>
        <dbReference type="EMBL" id="EAY27731.1"/>
    </source>
</evidence>
<feature type="domain" description="ABC transmembrane type-1" evidence="13">
    <location>
        <begin position="177"/>
        <end position="458"/>
    </location>
</feature>
<dbReference type="GO" id="GO:0015031">
    <property type="term" value="P:protein transport"/>
    <property type="evidence" value="ECO:0007669"/>
    <property type="project" value="UniProtKB-KW"/>
</dbReference>
<evidence type="ECO:0000256" key="11">
    <source>
        <dbReference type="SAM" id="Phobius"/>
    </source>
</evidence>
<gene>
    <name evidence="15" type="ORF">M23134_03800</name>
</gene>
<dbReference type="Gene3D" id="1.20.1560.10">
    <property type="entry name" value="ABC transporter type 1, transmembrane domain"/>
    <property type="match status" value="1"/>
</dbReference>
<proteinExistence type="predicted"/>
<dbReference type="InterPro" id="IPR022514">
    <property type="entry name" value="NHPM_micro_ABC1"/>
</dbReference>
<evidence type="ECO:0000256" key="7">
    <source>
        <dbReference type="ARBA" id="ARBA00022927"/>
    </source>
</evidence>
<feature type="transmembrane region" description="Helical" evidence="11">
    <location>
        <begin position="317"/>
        <end position="334"/>
    </location>
</feature>
<evidence type="ECO:0000259" key="14">
    <source>
        <dbReference type="PROSITE" id="PS50990"/>
    </source>
</evidence>
<dbReference type="InterPro" id="IPR017871">
    <property type="entry name" value="ABC_transporter-like_CS"/>
</dbReference>
<keyword evidence="2" id="KW-0813">Transport</keyword>
<dbReference type="SMART" id="SM00382">
    <property type="entry name" value="AAA"/>
    <property type="match status" value="1"/>
</dbReference>
<dbReference type="PROSITE" id="PS50990">
    <property type="entry name" value="PEPTIDASE_C39"/>
    <property type="match status" value="1"/>
</dbReference>
<dbReference type="InterPro" id="IPR005074">
    <property type="entry name" value="Peptidase_C39"/>
</dbReference>
<evidence type="ECO:0000259" key="13">
    <source>
        <dbReference type="PROSITE" id="PS50929"/>
    </source>
</evidence>
<accession>A1ZPJ2</accession>
<evidence type="ECO:0000256" key="6">
    <source>
        <dbReference type="ARBA" id="ARBA00022840"/>
    </source>
</evidence>
<dbReference type="Pfam" id="PF00005">
    <property type="entry name" value="ABC_tran"/>
    <property type="match status" value="1"/>
</dbReference>
<keyword evidence="8 11" id="KW-1133">Transmembrane helix</keyword>
<dbReference type="InterPro" id="IPR011527">
    <property type="entry name" value="ABC1_TM_dom"/>
</dbReference>
<dbReference type="GO" id="GO:0005886">
    <property type="term" value="C:plasma membrane"/>
    <property type="evidence" value="ECO:0007669"/>
    <property type="project" value="UniProtKB-SubCell"/>
</dbReference>
<evidence type="ECO:0000256" key="9">
    <source>
        <dbReference type="ARBA" id="ARBA00023136"/>
    </source>
</evidence>
<dbReference type="Pfam" id="PF03412">
    <property type="entry name" value="Peptidase_C39"/>
    <property type="match status" value="1"/>
</dbReference>
<protein>
    <submittedName>
        <fullName evidence="15">ABC transporter, transmembrane region</fullName>
    </submittedName>
</protein>
<dbReference type="SUPFAM" id="SSF90123">
    <property type="entry name" value="ABC transporter transmembrane region"/>
    <property type="match status" value="1"/>
</dbReference>
<dbReference type="GO" id="GO:0043213">
    <property type="term" value="P:bacteriocin transport"/>
    <property type="evidence" value="ECO:0007669"/>
    <property type="project" value="UniProtKB-KW"/>
</dbReference>
<sequence>MSEQKINTTAKVQKTKRAKTPNLLQMEAVECGAASLAMVLGHYGKYLPLEQLRYDCDVTRDGSKASNILKAARKQGLKAKGYRKDPEELLQMPMPTIIHWNFNHFLVLEGINRSKDRVYLNDPAQGHRVVSYAEFDEAFTGVVLTFEPEPHFTKGGRKPQIWHAIRERIKGYKKDLLFVVLVGLLMVVPGLAIPVFLQLFVDEILVEGLNDWLIPLIMGMGVAALLQGVLEWLKNRYLLRLETKMSLATSSKFFWHVLRLPVDFFQQRYAGDIGSRVETNSDVSELLSRQFARNFLDLLLIVFFFVIMLQYDVVLSLVGLGFALVNILALRLVAEKREESYSQFQQAEGKLTGVAMSGLQMIETIKASGGEDDFFRKWAGYMTKVVNAEQKNASWGIFLNAVPTVLSALTTITILTLGSIRVMDGYMTIGMLVAFQSLMASFSEPVENLVNLGGKLQEAKGDMNRLDDIMKAPIDEQTEQNAHKFEHGQSFDYSIITKKLEGYIEFRNVTFGYSRYAEPLIEDFNLKIEPGERVALVGGSGSGKSTLAKLLAGLYQPWSGEILLDGKPRNSIPREVVNNSLAMVDQDIFLFEGATKEILTLWDNTIPDYLITQAAKDACIHDVIGSRKDGYEGYIAEAGKNLSGGQRQRLEIARALVGNPSVLVLDEATSALDPLTEKEIENNIRRRSCSVLVVAHRLSTIRDSDEIIVLRYGKIVERGTHEELKAKEAAYAALIKM</sequence>
<keyword evidence="7" id="KW-0653">Protein transport</keyword>
<dbReference type="InterPro" id="IPR003439">
    <property type="entry name" value="ABC_transporter-like_ATP-bd"/>
</dbReference>
<dbReference type="OrthoDB" id="1522160at2"/>
<dbReference type="GO" id="GO:0008233">
    <property type="term" value="F:peptidase activity"/>
    <property type="evidence" value="ECO:0007669"/>
    <property type="project" value="InterPro"/>
</dbReference>
<dbReference type="Gene3D" id="3.40.50.300">
    <property type="entry name" value="P-loop containing nucleotide triphosphate hydrolases"/>
    <property type="match status" value="1"/>
</dbReference>
<evidence type="ECO:0000256" key="10">
    <source>
        <dbReference type="ARBA" id="ARBA00043264"/>
    </source>
</evidence>
<dbReference type="eggNOG" id="COG2274">
    <property type="taxonomic scope" value="Bacteria"/>
</dbReference>
<dbReference type="Pfam" id="PF00664">
    <property type="entry name" value="ABC_membrane"/>
    <property type="match status" value="1"/>
</dbReference>
<dbReference type="PROSITE" id="PS00211">
    <property type="entry name" value="ABC_TRANSPORTER_1"/>
    <property type="match status" value="1"/>
</dbReference>
<keyword evidence="5" id="KW-0547">Nucleotide-binding</keyword>
<dbReference type="CDD" id="cd18569">
    <property type="entry name" value="ABC_6TM_NHLM_bacteriocin"/>
    <property type="match status" value="1"/>
</dbReference>
<keyword evidence="6" id="KW-0067">ATP-binding</keyword>
<dbReference type="RefSeq" id="WP_002699088.1">
    <property type="nucleotide sequence ID" value="NZ_AAWS01000021.1"/>
</dbReference>
<dbReference type="GO" id="GO:0005524">
    <property type="term" value="F:ATP binding"/>
    <property type="evidence" value="ECO:0007669"/>
    <property type="project" value="UniProtKB-KW"/>
</dbReference>
<comment type="caution">
    <text evidence="15">The sequence shown here is derived from an EMBL/GenBank/DDBJ whole genome shotgun (WGS) entry which is preliminary data.</text>
</comment>
<feature type="transmembrane region" description="Helical" evidence="11">
    <location>
        <begin position="212"/>
        <end position="233"/>
    </location>
</feature>
<keyword evidence="16" id="KW-1185">Reference proteome</keyword>
<dbReference type="PANTHER" id="PTHR24221:SF654">
    <property type="entry name" value="ATP-BINDING CASSETTE SUB-FAMILY B MEMBER 6"/>
    <property type="match status" value="1"/>
</dbReference>
<keyword evidence="3" id="KW-1003">Cell membrane</keyword>
<comment type="subcellular location">
    <subcellularLocation>
        <location evidence="1">Cell membrane</location>
        <topology evidence="1">Multi-pass membrane protein</topology>
    </subcellularLocation>
</comment>
<reference evidence="15 16" key="1">
    <citation type="submission" date="2007-01" db="EMBL/GenBank/DDBJ databases">
        <authorList>
            <person name="Haygood M."/>
            <person name="Podell S."/>
            <person name="Anderson C."/>
            <person name="Hopkinson B."/>
            <person name="Roe K."/>
            <person name="Barbeau K."/>
            <person name="Gaasterland T."/>
            <person name="Ferriera S."/>
            <person name="Johnson J."/>
            <person name="Kravitz S."/>
            <person name="Beeson K."/>
            <person name="Sutton G."/>
            <person name="Rogers Y.-H."/>
            <person name="Friedman R."/>
            <person name="Frazier M."/>
            <person name="Venter J.C."/>
        </authorList>
    </citation>
    <scope>NUCLEOTIDE SEQUENCE [LARGE SCALE GENOMIC DNA]</scope>
    <source>
        <strain evidence="15 16">ATCC 23134</strain>
    </source>
</reference>
<dbReference type="Proteomes" id="UP000004095">
    <property type="component" value="Unassembled WGS sequence"/>
</dbReference>
<feature type="transmembrane region" description="Helical" evidence="11">
    <location>
        <begin position="294"/>
        <end position="311"/>
    </location>
</feature>
<keyword evidence="4 11" id="KW-0812">Transmembrane</keyword>
<dbReference type="GO" id="GO:0140359">
    <property type="term" value="F:ABC-type transporter activity"/>
    <property type="evidence" value="ECO:0007669"/>
    <property type="project" value="InterPro"/>
</dbReference>
<evidence type="ECO:0000256" key="3">
    <source>
        <dbReference type="ARBA" id="ARBA00022475"/>
    </source>
</evidence>
<dbReference type="PROSITE" id="PS50929">
    <property type="entry name" value="ABC_TM1F"/>
    <property type="match status" value="1"/>
</dbReference>
<evidence type="ECO:0000313" key="16">
    <source>
        <dbReference type="Proteomes" id="UP000004095"/>
    </source>
</evidence>
<dbReference type="FunFam" id="3.40.50.300:FF:000299">
    <property type="entry name" value="ABC transporter ATP-binding protein/permease"/>
    <property type="match status" value="1"/>
</dbReference>
<dbReference type="GO" id="GO:0006508">
    <property type="term" value="P:proteolysis"/>
    <property type="evidence" value="ECO:0007669"/>
    <property type="project" value="InterPro"/>
</dbReference>
<dbReference type="AlphaFoldDB" id="A1ZPJ2"/>
<keyword evidence="9 11" id="KW-0472">Membrane</keyword>
<dbReference type="InterPro" id="IPR003593">
    <property type="entry name" value="AAA+_ATPase"/>
</dbReference>
<evidence type="ECO:0000256" key="1">
    <source>
        <dbReference type="ARBA" id="ARBA00004651"/>
    </source>
</evidence>
<dbReference type="InterPro" id="IPR036640">
    <property type="entry name" value="ABC1_TM_sf"/>
</dbReference>
<feature type="transmembrane region" description="Helical" evidence="11">
    <location>
        <begin position="397"/>
        <end position="420"/>
    </location>
</feature>
<dbReference type="InterPro" id="IPR039421">
    <property type="entry name" value="Type_1_exporter"/>
</dbReference>
<dbReference type="EMBL" id="AAWS01000021">
    <property type="protein sequence ID" value="EAY27731.1"/>
    <property type="molecule type" value="Genomic_DNA"/>
</dbReference>
<evidence type="ECO:0000256" key="8">
    <source>
        <dbReference type="ARBA" id="ARBA00022989"/>
    </source>
</evidence>
<keyword evidence="10" id="KW-0080">Bacteriocin transport</keyword>
<dbReference type="InterPro" id="IPR027417">
    <property type="entry name" value="P-loop_NTPase"/>
</dbReference>
<organism evidence="15 16">
    <name type="scientific">Microscilla marina ATCC 23134</name>
    <dbReference type="NCBI Taxonomy" id="313606"/>
    <lineage>
        <taxon>Bacteria</taxon>
        <taxon>Pseudomonadati</taxon>
        <taxon>Bacteroidota</taxon>
        <taxon>Cytophagia</taxon>
        <taxon>Cytophagales</taxon>
        <taxon>Microscillaceae</taxon>
        <taxon>Microscilla</taxon>
    </lineage>
</organism>
<dbReference type="GO" id="GO:0034040">
    <property type="term" value="F:ATPase-coupled lipid transmembrane transporter activity"/>
    <property type="evidence" value="ECO:0007669"/>
    <property type="project" value="TreeGrafter"/>
</dbReference>
<evidence type="ECO:0000259" key="12">
    <source>
        <dbReference type="PROSITE" id="PS50893"/>
    </source>
</evidence>
<evidence type="ECO:0000256" key="4">
    <source>
        <dbReference type="ARBA" id="ARBA00022692"/>
    </source>
</evidence>
<dbReference type="GO" id="GO:0016887">
    <property type="term" value="F:ATP hydrolysis activity"/>
    <property type="evidence" value="ECO:0007669"/>
    <property type="project" value="InterPro"/>
</dbReference>
<feature type="domain" description="ABC transporter" evidence="12">
    <location>
        <begin position="504"/>
        <end position="737"/>
    </location>
</feature>
<feature type="transmembrane region" description="Helical" evidence="11">
    <location>
        <begin position="176"/>
        <end position="200"/>
    </location>
</feature>
<evidence type="ECO:0000256" key="2">
    <source>
        <dbReference type="ARBA" id="ARBA00022448"/>
    </source>
</evidence>
<dbReference type="MEROPS" id="C39.005"/>